<evidence type="ECO:0000256" key="5">
    <source>
        <dbReference type="ARBA" id="ARBA00022833"/>
    </source>
</evidence>
<dbReference type="GO" id="GO:0000981">
    <property type="term" value="F:DNA-binding transcription factor activity, RNA polymerase II-specific"/>
    <property type="evidence" value="ECO:0007669"/>
    <property type="project" value="TreeGrafter"/>
</dbReference>
<dbReference type="PROSITE" id="PS51915">
    <property type="entry name" value="ZAD"/>
    <property type="match status" value="1"/>
</dbReference>
<dbReference type="InterPro" id="IPR008598">
    <property type="entry name" value="Di19_Zn-bd"/>
</dbReference>
<evidence type="ECO:0000256" key="8">
    <source>
        <dbReference type="PROSITE-ProRule" id="PRU01263"/>
    </source>
</evidence>
<dbReference type="Pfam" id="PF07776">
    <property type="entry name" value="zf-AD"/>
    <property type="match status" value="1"/>
</dbReference>
<keyword evidence="6" id="KW-0539">Nucleus</keyword>
<feature type="domain" description="C2H2-type" evidence="9">
    <location>
        <begin position="266"/>
        <end position="294"/>
    </location>
</feature>
<feature type="domain" description="C2H2-type" evidence="9">
    <location>
        <begin position="440"/>
        <end position="467"/>
    </location>
</feature>
<dbReference type="GO" id="GO:0008270">
    <property type="term" value="F:zinc ion binding"/>
    <property type="evidence" value="ECO:0007669"/>
    <property type="project" value="UniProtKB-UniRule"/>
</dbReference>
<protein>
    <submittedName>
        <fullName evidence="11">CSON005389 protein</fullName>
    </submittedName>
</protein>
<dbReference type="InterPro" id="IPR013087">
    <property type="entry name" value="Znf_C2H2_type"/>
</dbReference>
<dbReference type="InterPro" id="IPR012934">
    <property type="entry name" value="Znf_AD"/>
</dbReference>
<evidence type="ECO:0000259" key="10">
    <source>
        <dbReference type="PROSITE" id="PS51915"/>
    </source>
</evidence>
<feature type="binding site" evidence="8">
    <location>
        <position position="5"/>
    </location>
    <ligand>
        <name>Zn(2+)</name>
        <dbReference type="ChEBI" id="CHEBI:29105"/>
    </ligand>
</feature>
<dbReference type="PANTHER" id="PTHR24379:SF121">
    <property type="entry name" value="C2H2-TYPE DOMAIN-CONTAINING PROTEIN"/>
    <property type="match status" value="1"/>
</dbReference>
<feature type="domain" description="C2H2-type" evidence="9">
    <location>
        <begin position="384"/>
        <end position="411"/>
    </location>
</feature>
<evidence type="ECO:0000256" key="2">
    <source>
        <dbReference type="ARBA" id="ARBA00022723"/>
    </source>
</evidence>
<evidence type="ECO:0000256" key="6">
    <source>
        <dbReference type="ARBA" id="ARBA00023242"/>
    </source>
</evidence>
<keyword evidence="3" id="KW-0677">Repeat</keyword>
<feature type="domain" description="ZAD" evidence="10">
    <location>
        <begin position="3"/>
        <end position="77"/>
    </location>
</feature>
<feature type="domain" description="C2H2-type" evidence="9">
    <location>
        <begin position="412"/>
        <end position="439"/>
    </location>
</feature>
<evidence type="ECO:0000259" key="9">
    <source>
        <dbReference type="PROSITE" id="PS50157"/>
    </source>
</evidence>
<organism evidence="11">
    <name type="scientific">Culicoides sonorensis</name>
    <name type="common">Biting midge</name>
    <dbReference type="NCBI Taxonomy" id="179676"/>
    <lineage>
        <taxon>Eukaryota</taxon>
        <taxon>Metazoa</taxon>
        <taxon>Ecdysozoa</taxon>
        <taxon>Arthropoda</taxon>
        <taxon>Hexapoda</taxon>
        <taxon>Insecta</taxon>
        <taxon>Pterygota</taxon>
        <taxon>Neoptera</taxon>
        <taxon>Endopterygota</taxon>
        <taxon>Diptera</taxon>
        <taxon>Nematocera</taxon>
        <taxon>Chironomoidea</taxon>
        <taxon>Ceratopogonidae</taxon>
        <taxon>Ceratopogoninae</taxon>
        <taxon>Culicoides</taxon>
        <taxon>Monoculicoides</taxon>
    </lineage>
</organism>
<comment type="subcellular location">
    <subcellularLocation>
        <location evidence="1">Nucleus</location>
    </subcellularLocation>
</comment>
<evidence type="ECO:0000256" key="3">
    <source>
        <dbReference type="ARBA" id="ARBA00022737"/>
    </source>
</evidence>
<dbReference type="GO" id="GO:0000977">
    <property type="term" value="F:RNA polymerase II transcription regulatory region sequence-specific DNA binding"/>
    <property type="evidence" value="ECO:0007669"/>
    <property type="project" value="TreeGrafter"/>
</dbReference>
<dbReference type="SMART" id="SM00868">
    <property type="entry name" value="zf-AD"/>
    <property type="match status" value="1"/>
</dbReference>
<evidence type="ECO:0000256" key="7">
    <source>
        <dbReference type="PROSITE-ProRule" id="PRU00042"/>
    </source>
</evidence>
<dbReference type="InterPro" id="IPR036236">
    <property type="entry name" value="Znf_C2H2_sf"/>
</dbReference>
<proteinExistence type="predicted"/>
<dbReference type="OMA" id="REQITEP"/>
<feature type="domain" description="C2H2-type" evidence="9">
    <location>
        <begin position="238"/>
        <end position="266"/>
    </location>
</feature>
<reference evidence="11" key="1">
    <citation type="submission" date="2018-07" db="EMBL/GenBank/DDBJ databases">
        <authorList>
            <person name="Quirk P.G."/>
            <person name="Krulwich T.A."/>
        </authorList>
    </citation>
    <scope>NUCLEOTIDE SEQUENCE</scope>
</reference>
<dbReference type="PROSITE" id="PS50157">
    <property type="entry name" value="ZINC_FINGER_C2H2_2"/>
    <property type="match status" value="7"/>
</dbReference>
<evidence type="ECO:0000256" key="1">
    <source>
        <dbReference type="ARBA" id="ARBA00004123"/>
    </source>
</evidence>
<keyword evidence="5 8" id="KW-0862">Zinc</keyword>
<dbReference type="VEuPathDB" id="VectorBase:CSON005389"/>
<feature type="binding site" evidence="8">
    <location>
        <position position="8"/>
    </location>
    <ligand>
        <name>Zn(2+)</name>
        <dbReference type="ChEBI" id="CHEBI:29105"/>
    </ligand>
</feature>
<dbReference type="SMART" id="SM00355">
    <property type="entry name" value="ZnF_C2H2"/>
    <property type="match status" value="11"/>
</dbReference>
<gene>
    <name evidence="11" type="primary">CSON005389</name>
</gene>
<keyword evidence="4 7" id="KW-0863">Zinc-finger</keyword>
<dbReference type="SUPFAM" id="SSF57667">
    <property type="entry name" value="beta-beta-alpha zinc fingers"/>
    <property type="match status" value="4"/>
</dbReference>
<dbReference type="Pfam" id="PF00096">
    <property type="entry name" value="zf-C2H2"/>
    <property type="match status" value="3"/>
</dbReference>
<dbReference type="FunFam" id="3.30.160.60:FF:000870">
    <property type="entry name" value="zinc finger protein 197 isoform X1"/>
    <property type="match status" value="1"/>
</dbReference>
<feature type="binding site" evidence="8">
    <location>
        <position position="50"/>
    </location>
    <ligand>
        <name>Zn(2+)</name>
        <dbReference type="ChEBI" id="CHEBI:29105"/>
    </ligand>
</feature>
<dbReference type="FunFam" id="3.30.160.60:FF:000446">
    <property type="entry name" value="Zinc finger protein"/>
    <property type="match status" value="1"/>
</dbReference>
<dbReference type="Pfam" id="PF05605">
    <property type="entry name" value="zf-Di19"/>
    <property type="match status" value="1"/>
</dbReference>
<dbReference type="Gene3D" id="3.30.160.60">
    <property type="entry name" value="Classic Zinc Finger"/>
    <property type="match status" value="7"/>
</dbReference>
<feature type="domain" description="C2H2-type" evidence="9">
    <location>
        <begin position="184"/>
        <end position="212"/>
    </location>
</feature>
<evidence type="ECO:0000256" key="4">
    <source>
        <dbReference type="ARBA" id="ARBA00022771"/>
    </source>
</evidence>
<evidence type="ECO:0000313" key="11">
    <source>
        <dbReference type="EMBL" id="SSX32758.1"/>
    </source>
</evidence>
<sequence length="536" mass="63395">MNVVCRICLNNDFQSKHDLKSFCKSLGKTFSEIYQYVSGFEPLNKPENLCETCADTLSTAYRFKKRIENNEKYFINVKGEIHKLEPDYPTTEIIIFDNAILSDDLFKKEDEEENCELNEGEIDTFSESEKEENIESEVVNTERCKDKNQQKIQKDINCPLCPYSNHDKINYRKHVYRVHKNEKLKCDGCSENFHLIYLLENHRKSKHNFEHEYKVKNDEFEEKRALIDTQKAQTTQSQICPCCDKSFENQKELKQHCNIKHPEQKYGCPDCLERFPLPYSLKKHRRLVHNFQSDNMPTICGYCGKLFPNKSLDSHIKNIHFKADTQYTCDMCRIKISTKAGLINHMRNKHMEVVYNCRYCPESFPNYSCRRTHEVRFHTFDYKYVCNFCPKKFMERVQLKKHIATHTGERSYRCEMCGMAFITLTNLKLHLASHSDERPFPCAICNSRYKTKMALKKHQRIHEERNYECPVCMQKYLVNQQLRIHITRNHPEYDLPPPGTVMNKNALKRIHAVTEKYNVQVSPSVGLSSRKNLSIF</sequence>
<dbReference type="EMBL" id="UFQT01002145">
    <property type="protein sequence ID" value="SSX32758.1"/>
    <property type="molecule type" value="Genomic_DNA"/>
</dbReference>
<feature type="domain" description="C2H2-type" evidence="9">
    <location>
        <begin position="355"/>
        <end position="383"/>
    </location>
</feature>
<dbReference type="AlphaFoldDB" id="A0A336N2Y6"/>
<dbReference type="PROSITE" id="PS00028">
    <property type="entry name" value="ZINC_FINGER_C2H2_1"/>
    <property type="match status" value="8"/>
</dbReference>
<name>A0A336N2Y6_CULSO</name>
<feature type="binding site" evidence="8">
    <location>
        <position position="53"/>
    </location>
    <ligand>
        <name>Zn(2+)</name>
        <dbReference type="ChEBI" id="CHEBI:29105"/>
    </ligand>
</feature>
<accession>A0A336N2Y6</accession>
<dbReference type="GO" id="GO:0005634">
    <property type="term" value="C:nucleus"/>
    <property type="evidence" value="ECO:0007669"/>
    <property type="project" value="UniProtKB-SubCell"/>
</dbReference>
<keyword evidence="2 8" id="KW-0479">Metal-binding</keyword>
<dbReference type="PANTHER" id="PTHR24379">
    <property type="entry name" value="KRAB AND ZINC FINGER DOMAIN-CONTAINING"/>
    <property type="match status" value="1"/>
</dbReference>